<keyword evidence="3" id="KW-1185">Reference proteome</keyword>
<evidence type="ECO:0000313" key="2">
    <source>
        <dbReference type="EMBL" id="KAF7824407.1"/>
    </source>
</evidence>
<evidence type="ECO:0000313" key="3">
    <source>
        <dbReference type="Proteomes" id="UP000634136"/>
    </source>
</evidence>
<evidence type="ECO:0000256" key="1">
    <source>
        <dbReference type="SAM" id="MobiDB-lite"/>
    </source>
</evidence>
<sequence length="214" mass="23386">MVTAKGKSKVGLTDDQPRRSANMNMRKALADVSNVQGNSERDIRRDASKIKVLAGSCTVGDVTSRKSFAGRLQRNISQGDIQLGASKRVTTNFIAPLGDQRINKNAGRSSVVTEDRTAKKSLLPSTTRKSLPVPRRVSREDMSNTKDNNARSAETARKLSGIPTKATTGRKVASQLISARSYLRRTRVSDGCVQMSLETVFAKFMKQNTGQRTV</sequence>
<dbReference type="AlphaFoldDB" id="A0A834WIU8"/>
<comment type="caution">
    <text evidence="2">The sequence shown here is derived from an EMBL/GenBank/DDBJ whole genome shotgun (WGS) entry which is preliminary data.</text>
</comment>
<name>A0A834WIU8_9FABA</name>
<organism evidence="2 3">
    <name type="scientific">Senna tora</name>
    <dbReference type="NCBI Taxonomy" id="362788"/>
    <lineage>
        <taxon>Eukaryota</taxon>
        <taxon>Viridiplantae</taxon>
        <taxon>Streptophyta</taxon>
        <taxon>Embryophyta</taxon>
        <taxon>Tracheophyta</taxon>
        <taxon>Spermatophyta</taxon>
        <taxon>Magnoliopsida</taxon>
        <taxon>eudicotyledons</taxon>
        <taxon>Gunneridae</taxon>
        <taxon>Pentapetalae</taxon>
        <taxon>rosids</taxon>
        <taxon>fabids</taxon>
        <taxon>Fabales</taxon>
        <taxon>Fabaceae</taxon>
        <taxon>Caesalpinioideae</taxon>
        <taxon>Cassia clade</taxon>
        <taxon>Senna</taxon>
    </lineage>
</organism>
<accession>A0A834WIU8</accession>
<dbReference type="OrthoDB" id="10606198at2759"/>
<feature type="region of interest" description="Disordered" evidence="1">
    <location>
        <begin position="124"/>
        <end position="170"/>
    </location>
</feature>
<gene>
    <name evidence="2" type="ORF">G2W53_022551</name>
</gene>
<dbReference type="EMBL" id="JAAIUW010000007">
    <property type="protein sequence ID" value="KAF7824407.1"/>
    <property type="molecule type" value="Genomic_DNA"/>
</dbReference>
<protein>
    <submittedName>
        <fullName evidence="2">Putative cyclin-B3-1 isoform X1</fullName>
    </submittedName>
</protein>
<feature type="region of interest" description="Disordered" evidence="1">
    <location>
        <begin position="1"/>
        <end position="20"/>
    </location>
</feature>
<dbReference type="Proteomes" id="UP000634136">
    <property type="component" value="Unassembled WGS sequence"/>
</dbReference>
<reference evidence="2" key="1">
    <citation type="submission" date="2020-09" db="EMBL/GenBank/DDBJ databases">
        <title>Genome-Enabled Discovery of Anthraquinone Biosynthesis in Senna tora.</title>
        <authorList>
            <person name="Kang S.-H."/>
            <person name="Pandey R.P."/>
            <person name="Lee C.-M."/>
            <person name="Sim J.-S."/>
            <person name="Jeong J.-T."/>
            <person name="Choi B.-S."/>
            <person name="Jung M."/>
            <person name="Ginzburg D."/>
            <person name="Zhao K."/>
            <person name="Won S.Y."/>
            <person name="Oh T.-J."/>
            <person name="Yu Y."/>
            <person name="Kim N.-H."/>
            <person name="Lee O.R."/>
            <person name="Lee T.-H."/>
            <person name="Bashyal P."/>
            <person name="Kim T.-S."/>
            <person name="Lee W.-H."/>
            <person name="Kawkins C."/>
            <person name="Kim C.-K."/>
            <person name="Kim J.S."/>
            <person name="Ahn B.O."/>
            <person name="Rhee S.Y."/>
            <person name="Sohng J.K."/>
        </authorList>
    </citation>
    <scope>NUCLEOTIDE SEQUENCE</scope>
    <source>
        <tissue evidence="2">Leaf</tissue>
    </source>
</reference>
<proteinExistence type="predicted"/>